<evidence type="ECO:0000313" key="1">
    <source>
        <dbReference type="EMBL" id="KAJ8638050.1"/>
    </source>
</evidence>
<gene>
    <name evidence="1" type="ORF">MRB53_012317</name>
</gene>
<proteinExistence type="predicted"/>
<dbReference type="Proteomes" id="UP001234297">
    <property type="component" value="Chromosome 3"/>
</dbReference>
<dbReference type="EMBL" id="CM056811">
    <property type="protein sequence ID" value="KAJ8638050.1"/>
    <property type="molecule type" value="Genomic_DNA"/>
</dbReference>
<keyword evidence="2" id="KW-1185">Reference proteome</keyword>
<organism evidence="1 2">
    <name type="scientific">Persea americana</name>
    <name type="common">Avocado</name>
    <dbReference type="NCBI Taxonomy" id="3435"/>
    <lineage>
        <taxon>Eukaryota</taxon>
        <taxon>Viridiplantae</taxon>
        <taxon>Streptophyta</taxon>
        <taxon>Embryophyta</taxon>
        <taxon>Tracheophyta</taxon>
        <taxon>Spermatophyta</taxon>
        <taxon>Magnoliopsida</taxon>
        <taxon>Magnoliidae</taxon>
        <taxon>Laurales</taxon>
        <taxon>Lauraceae</taxon>
        <taxon>Persea</taxon>
    </lineage>
</organism>
<reference evidence="1 2" key="1">
    <citation type="journal article" date="2022" name="Hortic Res">
        <title>A haplotype resolved chromosomal level avocado genome allows analysis of novel avocado genes.</title>
        <authorList>
            <person name="Nath O."/>
            <person name="Fletcher S.J."/>
            <person name="Hayward A."/>
            <person name="Shaw L.M."/>
            <person name="Masouleh A.K."/>
            <person name="Furtado A."/>
            <person name="Henry R.J."/>
            <person name="Mitter N."/>
        </authorList>
    </citation>
    <scope>NUCLEOTIDE SEQUENCE [LARGE SCALE GENOMIC DNA]</scope>
    <source>
        <strain evidence="2">cv. Hass</strain>
    </source>
</reference>
<name>A0ACC2LXB9_PERAE</name>
<accession>A0ACC2LXB9</accession>
<protein>
    <submittedName>
        <fullName evidence="1">Uncharacterized protein</fullName>
    </submittedName>
</protein>
<comment type="caution">
    <text evidence="1">The sequence shown here is derived from an EMBL/GenBank/DDBJ whole genome shotgun (WGS) entry which is preliminary data.</text>
</comment>
<evidence type="ECO:0000313" key="2">
    <source>
        <dbReference type="Proteomes" id="UP001234297"/>
    </source>
</evidence>
<sequence length="1051" mass="116352">MVSLPSPPSNSSFSFQSNNPRTNAAISTRIPSWVSLNRRCSSSKADEKDQSRGTVENIHLVSLSKQAKFKEAHEFLNAMETAGIPIAGQSFESLFEACRKMNSISYGRMFHDKLKKNGRKPSGSLGISLIRMYFDCYGDFSRAKKVFDEIPTKDLDSWSVLIAGYARNGLFYEAFSSFSNMHIEGVTPDASVYIGLIWAVSTCLHLELGKQIHSHVIRTGLVSNVSVDAALANMYERCGRFESAVLVSDRMVEKNAAMWTKLMVGYTQAGKPEEALALFHRMTWEGVELDEFVFSSVLKACSGLRCLVIGQQIHGHIVKLGMDLDNSAGTPVVDFYFKCGRLEKAWQAFKRISHPNEVSWSAVIAGFSQAGKFEESIQMLKDLRSRGMVLNSFMYTSISQACSELADLNMGSQFHADAIKRGLVSYLKGESALVTMYSRCGSLDYARRTFELIEDPDTVAWTAIIAGYAYHGHASEALGLFRRMQSCGTRPNCFTFTAIFTACSHSGKVLEARQYLDTMTMDYGVEPTINHYNCMVDIYCRSGHLEEAFELIQSMPFLPDAMTWKIILGGCKTYRNVELGKIAGENLLQMSPQDTAAYVLLFNLYALAGRWEEAANLRKAMMERGIRKEIGYSWITIKGKLHRFVVGDCHHPQTDKIYSKLVELNSLAAENGCVLRTEDESADPYGRNAQLLEHSEKLAIAFGLISTANSVPILVFKNLRVCSGCHDFTKFTSKIMSRDIVVRDSIRFHHFRKPHKKVGPNLDSIYQGFSFFFSSNPNRLMDSIGLQAQPPKFNGSTSHLGAAACICSSIFTGSIQKCTLKPRKMSLIAISSSPQQLTPKCSSERGDAATSSNGVGGTLSDACGGKFLQVVLVSPQIPGNVGCIARTCAAALVGLHLIEPLGFQVADAKLKRAGIGLHYWPYVVVKIHASWEDFKGHFREQDGKKRLLAFTKRGQMIHSDFSYKQGDWLVFGSETNGLSPKVLVDCCNEAFGGGTIRIPMIETYVQCLNLAPSVGIALYEASRQLSYEQLQLPVKACINRPEAFISGDTFG</sequence>